<keyword evidence="5 11" id="KW-0479">Metal-binding</keyword>
<evidence type="ECO:0000256" key="6">
    <source>
        <dbReference type="ARBA" id="ARBA00022989"/>
    </source>
</evidence>
<evidence type="ECO:0000256" key="5">
    <source>
        <dbReference type="ARBA" id="ARBA00022723"/>
    </source>
</evidence>
<dbReference type="Pfam" id="PF00067">
    <property type="entry name" value="p450"/>
    <property type="match status" value="1"/>
</dbReference>
<dbReference type="GO" id="GO:0020037">
    <property type="term" value="F:heme binding"/>
    <property type="evidence" value="ECO:0007669"/>
    <property type="project" value="InterPro"/>
</dbReference>
<name>A0A9R0IG01_SPIOL</name>
<evidence type="ECO:0000256" key="7">
    <source>
        <dbReference type="ARBA" id="ARBA00023002"/>
    </source>
</evidence>
<gene>
    <name evidence="15" type="primary">LOC110788142</name>
</gene>
<feature type="binding site" description="axial binding residue" evidence="11">
    <location>
        <position position="470"/>
    </location>
    <ligand>
        <name>heme</name>
        <dbReference type="ChEBI" id="CHEBI:30413"/>
    </ligand>
    <ligandPart>
        <name>Fe</name>
        <dbReference type="ChEBI" id="CHEBI:18248"/>
    </ligandPart>
</feature>
<keyword evidence="10 13" id="KW-0472">Membrane</keyword>
<dbReference type="Proteomes" id="UP000813463">
    <property type="component" value="Chromosome 5"/>
</dbReference>
<dbReference type="PANTHER" id="PTHR24282:SF255">
    <property type="entry name" value="CYTOCHROME P450 72A11-RELATED"/>
    <property type="match status" value="1"/>
</dbReference>
<organism evidence="14 15">
    <name type="scientific">Spinacia oleracea</name>
    <name type="common">Spinach</name>
    <dbReference type="NCBI Taxonomy" id="3562"/>
    <lineage>
        <taxon>Eukaryota</taxon>
        <taxon>Viridiplantae</taxon>
        <taxon>Streptophyta</taxon>
        <taxon>Embryophyta</taxon>
        <taxon>Tracheophyta</taxon>
        <taxon>Spermatophyta</taxon>
        <taxon>Magnoliopsida</taxon>
        <taxon>eudicotyledons</taxon>
        <taxon>Gunneridae</taxon>
        <taxon>Pentapetalae</taxon>
        <taxon>Caryophyllales</taxon>
        <taxon>Chenopodiaceae</taxon>
        <taxon>Chenopodioideae</taxon>
        <taxon>Anserineae</taxon>
        <taxon>Spinacia</taxon>
    </lineage>
</organism>
<keyword evidence="4 13" id="KW-0812">Transmembrane</keyword>
<reference evidence="15" key="2">
    <citation type="submission" date="2025-08" db="UniProtKB">
        <authorList>
            <consortium name="RefSeq"/>
        </authorList>
    </citation>
    <scope>IDENTIFICATION</scope>
    <source>
        <tissue evidence="15">Leaf</tissue>
    </source>
</reference>
<dbReference type="InterPro" id="IPR017972">
    <property type="entry name" value="Cyt_P450_CS"/>
</dbReference>
<evidence type="ECO:0000256" key="10">
    <source>
        <dbReference type="ARBA" id="ARBA00023136"/>
    </source>
</evidence>
<dbReference type="GO" id="GO:0016020">
    <property type="term" value="C:membrane"/>
    <property type="evidence" value="ECO:0007669"/>
    <property type="project" value="UniProtKB-SubCell"/>
</dbReference>
<reference evidence="14" key="1">
    <citation type="journal article" date="2021" name="Nat. Commun.">
        <title>Genomic analyses provide insights into spinach domestication and the genetic basis of agronomic traits.</title>
        <authorList>
            <person name="Cai X."/>
            <person name="Sun X."/>
            <person name="Xu C."/>
            <person name="Sun H."/>
            <person name="Wang X."/>
            <person name="Ge C."/>
            <person name="Zhang Z."/>
            <person name="Wang Q."/>
            <person name="Fei Z."/>
            <person name="Jiao C."/>
            <person name="Wang Q."/>
        </authorList>
    </citation>
    <scope>NUCLEOTIDE SEQUENCE [LARGE SCALE GENOMIC DNA]</scope>
    <source>
        <strain evidence="14">cv. Varoflay</strain>
    </source>
</reference>
<dbReference type="InterPro" id="IPR002401">
    <property type="entry name" value="Cyt_P450_E_grp-I"/>
</dbReference>
<keyword evidence="6 13" id="KW-1133">Transmembrane helix</keyword>
<evidence type="ECO:0000313" key="14">
    <source>
        <dbReference type="Proteomes" id="UP000813463"/>
    </source>
</evidence>
<evidence type="ECO:0000256" key="12">
    <source>
        <dbReference type="RuleBase" id="RU000461"/>
    </source>
</evidence>
<accession>A0A9R0IG01</accession>
<evidence type="ECO:0000256" key="1">
    <source>
        <dbReference type="ARBA" id="ARBA00004370"/>
    </source>
</evidence>
<dbReference type="InterPro" id="IPR036396">
    <property type="entry name" value="Cyt_P450_sf"/>
</dbReference>
<comment type="subcellular location">
    <subcellularLocation>
        <location evidence="1">Membrane</location>
    </subcellularLocation>
</comment>
<protein>
    <submittedName>
        <fullName evidence="15">Cytochrome P450 CYP72A219</fullName>
    </submittedName>
</protein>
<dbReference type="RefSeq" id="XP_021848476.2">
    <property type="nucleotide sequence ID" value="XM_021992784.2"/>
</dbReference>
<dbReference type="PRINTS" id="PR00385">
    <property type="entry name" value="P450"/>
</dbReference>
<keyword evidence="14" id="KW-1185">Reference proteome</keyword>
<dbReference type="Gene3D" id="1.10.630.10">
    <property type="entry name" value="Cytochrome P450"/>
    <property type="match status" value="1"/>
</dbReference>
<comment type="similarity">
    <text evidence="2 12">Belongs to the cytochrome P450 family.</text>
</comment>
<dbReference type="KEGG" id="soe:110788142"/>
<evidence type="ECO:0000256" key="9">
    <source>
        <dbReference type="ARBA" id="ARBA00023033"/>
    </source>
</evidence>
<dbReference type="GeneID" id="110788142"/>
<evidence type="ECO:0000256" key="2">
    <source>
        <dbReference type="ARBA" id="ARBA00010617"/>
    </source>
</evidence>
<evidence type="ECO:0000256" key="8">
    <source>
        <dbReference type="ARBA" id="ARBA00023004"/>
    </source>
</evidence>
<keyword evidence="8 11" id="KW-0408">Iron</keyword>
<dbReference type="InterPro" id="IPR001128">
    <property type="entry name" value="Cyt_P450"/>
</dbReference>
<evidence type="ECO:0000313" key="15">
    <source>
        <dbReference type="RefSeq" id="XP_021848476.2"/>
    </source>
</evidence>
<comment type="cofactor">
    <cofactor evidence="11">
        <name>heme</name>
        <dbReference type="ChEBI" id="CHEBI:30413"/>
    </cofactor>
</comment>
<keyword evidence="9 12" id="KW-0503">Monooxygenase</keyword>
<dbReference type="PROSITE" id="PS00086">
    <property type="entry name" value="CYTOCHROME_P450"/>
    <property type="match status" value="1"/>
</dbReference>
<dbReference type="GO" id="GO:0005506">
    <property type="term" value="F:iron ion binding"/>
    <property type="evidence" value="ECO:0007669"/>
    <property type="project" value="InterPro"/>
</dbReference>
<dbReference type="SUPFAM" id="SSF48264">
    <property type="entry name" value="Cytochrome P450"/>
    <property type="match status" value="1"/>
</dbReference>
<dbReference type="PANTHER" id="PTHR24282">
    <property type="entry name" value="CYTOCHROME P450 FAMILY MEMBER"/>
    <property type="match status" value="1"/>
</dbReference>
<sequence length="522" mass="59677">METVTTNSVLIAIVCIVVATGLIKVVNWVWLRPKKLERLLRQQGFSGNSYNLFFGDLKDLATMRTQAMKTPMTSFSDDYFSRVEPLRHQLLTKFGKNYFLWSGPVPMINISKPELIREAFTKTNEFRKTKVNPIFHKLVPGLVSLEGEKWVKHRRMMNPAFRIEKLKLMLPAFADSCTDIINKWEMVVAEKGSGELDVWPDLLHLGADVISRAAFGSNYEEGQKIFVLLKEQTALSLLMLQSVYIPGVRYLPTARNRRFKEVEDQIHTSLHEIINKRKQVIEAGEEGKGDLLGILLDSNYKEIQQVVGNNKDWNVGMSIQEVIDECKLFYLAGQDTTSTLLVWTLILLSKHQDWQARAREEIFQTFGDNVPELDGLNHLKTVTMILYEVLRLYPPAHRITRQIYKGTNLGGISVPPGTLINFSIRCVHRDQEIWGNDAQEFKPDRFAEGISKATKGNNSFFPFGWGQRICLGEKFAMTEAKMALSMILQRFFLELSPSYVHAPSTVMFLQPQHGAQIILHKL</sequence>
<dbReference type="PRINTS" id="PR00463">
    <property type="entry name" value="EP450I"/>
</dbReference>
<dbReference type="GO" id="GO:0004497">
    <property type="term" value="F:monooxygenase activity"/>
    <property type="evidence" value="ECO:0000318"/>
    <property type="project" value="GO_Central"/>
</dbReference>
<dbReference type="InterPro" id="IPR050665">
    <property type="entry name" value="Cytochrome_P450_Monooxygen"/>
</dbReference>
<dbReference type="AlphaFoldDB" id="A0A9R0IG01"/>
<evidence type="ECO:0000256" key="11">
    <source>
        <dbReference type="PIRSR" id="PIRSR602401-1"/>
    </source>
</evidence>
<keyword evidence="3 11" id="KW-0349">Heme</keyword>
<evidence type="ECO:0000256" key="13">
    <source>
        <dbReference type="SAM" id="Phobius"/>
    </source>
</evidence>
<evidence type="ECO:0000256" key="4">
    <source>
        <dbReference type="ARBA" id="ARBA00022692"/>
    </source>
</evidence>
<feature type="transmembrane region" description="Helical" evidence="13">
    <location>
        <begin position="6"/>
        <end position="31"/>
    </location>
</feature>
<dbReference type="GO" id="GO:0016705">
    <property type="term" value="F:oxidoreductase activity, acting on paired donors, with incorporation or reduction of molecular oxygen"/>
    <property type="evidence" value="ECO:0007669"/>
    <property type="project" value="InterPro"/>
</dbReference>
<evidence type="ECO:0000256" key="3">
    <source>
        <dbReference type="ARBA" id="ARBA00022617"/>
    </source>
</evidence>
<proteinExistence type="inferred from homology"/>
<keyword evidence="7 12" id="KW-0560">Oxidoreductase</keyword>